<evidence type="ECO:0000313" key="2">
    <source>
        <dbReference type="Proteomes" id="UP000828048"/>
    </source>
</evidence>
<protein>
    <submittedName>
        <fullName evidence="1">Uncharacterized protein</fullName>
    </submittedName>
</protein>
<evidence type="ECO:0000313" key="1">
    <source>
        <dbReference type="EMBL" id="KAH7846466.1"/>
    </source>
</evidence>
<comment type="caution">
    <text evidence="1">The sequence shown here is derived from an EMBL/GenBank/DDBJ whole genome shotgun (WGS) entry which is preliminary data.</text>
</comment>
<keyword evidence="2" id="KW-1185">Reference proteome</keyword>
<proteinExistence type="predicted"/>
<reference evidence="1 2" key="1">
    <citation type="journal article" date="2021" name="Hortic Res">
        <title>High-quality reference genome and annotation aids understanding of berry development for evergreen blueberry (Vaccinium darrowii).</title>
        <authorList>
            <person name="Yu J."/>
            <person name="Hulse-Kemp A.M."/>
            <person name="Babiker E."/>
            <person name="Staton M."/>
        </authorList>
    </citation>
    <scope>NUCLEOTIDE SEQUENCE [LARGE SCALE GENOMIC DNA]</scope>
    <source>
        <strain evidence="2">cv. NJ 8807/NJ 8810</strain>
        <tissue evidence="1">Young leaf</tissue>
    </source>
</reference>
<organism evidence="1 2">
    <name type="scientific">Vaccinium darrowii</name>
    <dbReference type="NCBI Taxonomy" id="229202"/>
    <lineage>
        <taxon>Eukaryota</taxon>
        <taxon>Viridiplantae</taxon>
        <taxon>Streptophyta</taxon>
        <taxon>Embryophyta</taxon>
        <taxon>Tracheophyta</taxon>
        <taxon>Spermatophyta</taxon>
        <taxon>Magnoliopsida</taxon>
        <taxon>eudicotyledons</taxon>
        <taxon>Gunneridae</taxon>
        <taxon>Pentapetalae</taxon>
        <taxon>asterids</taxon>
        <taxon>Ericales</taxon>
        <taxon>Ericaceae</taxon>
        <taxon>Vaccinioideae</taxon>
        <taxon>Vaccinieae</taxon>
        <taxon>Vaccinium</taxon>
    </lineage>
</organism>
<dbReference type="EMBL" id="CM037155">
    <property type="protein sequence ID" value="KAH7846466.1"/>
    <property type="molecule type" value="Genomic_DNA"/>
</dbReference>
<accession>A0ACB7XYZ3</accession>
<name>A0ACB7XYZ3_9ERIC</name>
<sequence>MGNRSISRRRFNFFVPLTIAPSITFGLAYFPKGGSGSSRGRHTSKSGKEKAAVGFKKEVETLLELLENKGVGLEIISIIGAAGRGKTTLAREVYEHPLMSYTFEIRAWVNVSQDYDGKTKKELLIGILKSASPKKHEDYEKCNEDQLGEKVHKCLKGKKYLIVMDDIWGIEAWNDIQRSFPQEREGNKVLFTSRFVVQPDGISCIPHCLAPLPNHWSWKLLAKKETIKLPRNIFEMVELRHLHSKKGIFRYHLSHVSLKEAARNRSKLNSQQTLHPICPCEYCRIFLVRTPNLKKLGFYGKLLSRDAVLMLPDLEFLKCLESLSFTNSGFFGGESSSLPAGLKLPPTITRLTLKDTLLKWEELSILQTLPSLEVLKLLPTACQGQVWNANELEGFFQLRYLRFRNLNIMEWNASEDQFPRLEVLVIESCSSLKQIPFDFANLNELREIKLEYCTQSAEEMMIAYISYPHVFSGKTTNGLNAALNIPRFNLHLLPVGESFVASYPLGHLRRHGIGIKQNIGCRHFIFPLSRAARSLLHSSPLGKFLLLVLSLI</sequence>
<gene>
    <name evidence="1" type="ORF">Vadar_014309</name>
</gene>
<dbReference type="Proteomes" id="UP000828048">
    <property type="component" value="Chromosome 5"/>
</dbReference>